<dbReference type="RefSeq" id="WP_125984694.1">
    <property type="nucleotide sequence ID" value="NZ_NGJS01000020.1"/>
</dbReference>
<sequence>MSVYDSLGAQQEPKDDPTPVGEDFKGKDLFSGDIVYELEGYQFKADDLPGVLNLLDKDILLDILDCFRNQEIISRCGIERDYSV</sequence>
<dbReference type="Proteomes" id="UP000287857">
    <property type="component" value="Unassembled WGS sequence"/>
</dbReference>
<reference evidence="2 3" key="1">
    <citation type="submission" date="2017-05" db="EMBL/GenBank/DDBJ databases">
        <title>Vagococcus spp. assemblies.</title>
        <authorList>
            <person name="Gulvik C.A."/>
        </authorList>
    </citation>
    <scope>NUCLEOTIDE SEQUENCE [LARGE SCALE GENOMIC DNA]</scope>
    <source>
        <strain evidence="2 3">SS1995</strain>
    </source>
</reference>
<comment type="caution">
    <text evidence="2">The sequence shown here is derived from an EMBL/GenBank/DDBJ whole genome shotgun (WGS) entry which is preliminary data.</text>
</comment>
<dbReference type="EMBL" id="NGJS01000020">
    <property type="protein sequence ID" value="RST96972.1"/>
    <property type="molecule type" value="Genomic_DNA"/>
</dbReference>
<organism evidence="2 3">
    <name type="scientific">Vagococcus vulneris</name>
    <dbReference type="NCBI Taxonomy" id="1977869"/>
    <lineage>
        <taxon>Bacteria</taxon>
        <taxon>Bacillati</taxon>
        <taxon>Bacillota</taxon>
        <taxon>Bacilli</taxon>
        <taxon>Lactobacillales</taxon>
        <taxon>Enterococcaceae</taxon>
        <taxon>Vagococcus</taxon>
    </lineage>
</organism>
<protein>
    <submittedName>
        <fullName evidence="2">Uncharacterized protein</fullName>
    </submittedName>
</protein>
<keyword evidence="3" id="KW-1185">Reference proteome</keyword>
<feature type="region of interest" description="Disordered" evidence="1">
    <location>
        <begin position="1"/>
        <end position="24"/>
    </location>
</feature>
<gene>
    <name evidence="2" type="ORF">CBF37_10480</name>
</gene>
<evidence type="ECO:0000256" key="1">
    <source>
        <dbReference type="SAM" id="MobiDB-lite"/>
    </source>
</evidence>
<dbReference type="AlphaFoldDB" id="A0A429ZTI7"/>
<evidence type="ECO:0000313" key="2">
    <source>
        <dbReference type="EMBL" id="RST96972.1"/>
    </source>
</evidence>
<evidence type="ECO:0000313" key="3">
    <source>
        <dbReference type="Proteomes" id="UP000287857"/>
    </source>
</evidence>
<feature type="compositionally biased region" description="Basic and acidic residues" evidence="1">
    <location>
        <begin position="12"/>
        <end position="24"/>
    </location>
</feature>
<name>A0A429ZTI7_9ENTE</name>
<accession>A0A429ZTI7</accession>
<proteinExistence type="predicted"/>